<dbReference type="InterPro" id="IPR004358">
    <property type="entry name" value="Sig_transdc_His_kin-like_C"/>
</dbReference>
<evidence type="ECO:0000256" key="11">
    <source>
        <dbReference type="ARBA" id="ARBA00023136"/>
    </source>
</evidence>
<evidence type="ECO:0000313" key="15">
    <source>
        <dbReference type="EMBL" id="KUG19099.1"/>
    </source>
</evidence>
<dbReference type="InterPro" id="IPR003594">
    <property type="entry name" value="HATPase_dom"/>
</dbReference>
<protein>
    <recommendedName>
        <fullName evidence="3">histidine kinase</fullName>
        <ecNumber evidence="3">2.7.13.3</ecNumber>
    </recommendedName>
</protein>
<evidence type="ECO:0000256" key="1">
    <source>
        <dbReference type="ARBA" id="ARBA00000085"/>
    </source>
</evidence>
<reference evidence="15" key="1">
    <citation type="journal article" date="2015" name="Proc. Natl. Acad. Sci. U.S.A.">
        <title>Networks of energetic and metabolic interactions define dynamics in microbial communities.</title>
        <authorList>
            <person name="Embree M."/>
            <person name="Liu J.K."/>
            <person name="Al-Bassam M.M."/>
            <person name="Zengler K."/>
        </authorList>
    </citation>
    <scope>NUCLEOTIDE SEQUENCE</scope>
</reference>
<dbReference type="GO" id="GO:0004673">
    <property type="term" value="F:protein histidine kinase activity"/>
    <property type="evidence" value="ECO:0007669"/>
    <property type="project" value="UniProtKB-EC"/>
</dbReference>
<dbReference type="AlphaFoldDB" id="A0A0W8FDY3"/>
<dbReference type="PANTHER" id="PTHR42878">
    <property type="entry name" value="TWO-COMPONENT HISTIDINE KINASE"/>
    <property type="match status" value="1"/>
</dbReference>
<evidence type="ECO:0000259" key="14">
    <source>
        <dbReference type="PROSITE" id="PS50113"/>
    </source>
</evidence>
<dbReference type="PROSITE" id="PS50112">
    <property type="entry name" value="PAS"/>
    <property type="match status" value="1"/>
</dbReference>
<dbReference type="SUPFAM" id="SSF55874">
    <property type="entry name" value="ATPase domain of HSP90 chaperone/DNA topoisomerase II/histidine kinase"/>
    <property type="match status" value="1"/>
</dbReference>
<dbReference type="InterPro" id="IPR005467">
    <property type="entry name" value="His_kinase_dom"/>
</dbReference>
<dbReference type="Gene3D" id="3.30.450.20">
    <property type="entry name" value="PAS domain"/>
    <property type="match status" value="3"/>
</dbReference>
<dbReference type="GO" id="GO:0030295">
    <property type="term" value="F:protein kinase activator activity"/>
    <property type="evidence" value="ECO:0007669"/>
    <property type="project" value="TreeGrafter"/>
</dbReference>
<feature type="domain" description="PAS" evidence="13">
    <location>
        <begin position="145"/>
        <end position="208"/>
    </location>
</feature>
<dbReference type="InterPro" id="IPR035965">
    <property type="entry name" value="PAS-like_dom_sf"/>
</dbReference>
<dbReference type="InterPro" id="IPR036890">
    <property type="entry name" value="HATPase_C_sf"/>
</dbReference>
<evidence type="ECO:0000256" key="4">
    <source>
        <dbReference type="ARBA" id="ARBA00022679"/>
    </source>
</evidence>
<dbReference type="GO" id="GO:0007234">
    <property type="term" value="P:osmosensory signaling via phosphorelay pathway"/>
    <property type="evidence" value="ECO:0007669"/>
    <property type="project" value="TreeGrafter"/>
</dbReference>
<dbReference type="SMART" id="SM00091">
    <property type="entry name" value="PAS"/>
    <property type="match status" value="3"/>
</dbReference>
<gene>
    <name evidence="15" type="ORF">ASZ90_011181</name>
</gene>
<comment type="catalytic activity">
    <reaction evidence="1">
        <text>ATP + protein L-histidine = ADP + protein N-phospho-L-histidine.</text>
        <dbReference type="EC" id="2.7.13.3"/>
    </reaction>
</comment>
<dbReference type="Gene3D" id="3.30.565.10">
    <property type="entry name" value="Histidine kinase-like ATPase, C-terminal domain"/>
    <property type="match status" value="1"/>
</dbReference>
<sequence>MDDDGFAIPERIPVFPVLDALDDGVLLLYPDFTIAWLNVSLAEILHIRRDDVLGASAPEVLGSSPAGLAASPQEAGELLASLCGAAPPRLEVRIRAPNGEERWYACSSRCLSGDEGEVRMLRFCEMAGHGAERTLQERKDGCRQLETVLNEGIWAIDRDGYTTFANPQMAEILGYDVIEMIGRHFSSFMDGHQADLAREALRRLSAGMREQFELEHIRRDGSRVPTLMAASPIVDAGGRYEGSLACVLEITDRTRMERELLAKTDALDNRVRELDTLYRISRLIGTDAVVLEDLVRGTAELLPGGFRRPDCVCIRIAAGGILHASGGFLEIPWSIGADIAVAGRVEGRIEVGYRGAPPEGDPFLAEERHLISAVAEMLARAVHRSRVERALRESEEKYRLLFERMLEEFYLYEIVRDGDGSPIDFRYLEINARAGRAVGRSREEIAGKSVFEVYPALPGPWEDLFSTVAETGEPVHTEMHTPSQRRYVDLMAYRPQYSRLAVIAYDITRRKHAEEEIQMRNRQLSVLNQIISVSASSLSLDALLEASLAKTLEQLDLDLGLVFMIDADRKQAVLRYHQGVPDSCLTRLRAFRIHHWPRNVVFVAGQPQYLGRDHDDPALLDLEVSSLAMIPLVAESVVVGALYAGSRRKEAFSQEERALLEAIGREIGSGVLRGMLQRSLEAANREANLYLDIMAHDIKNADNVALLYSDLLVDMLEGEAAGYAQRLRGSIEKSTGIIKSVSTIRRIRQGSAQLAPVALDAVVREEVGRFPNADIAYEGCTAVVEADDLLPEVFSNLIGNAAKFGGPETLIGIRVEEYDGEDDAVLVTVEDTGPGVPDELKESIFHRFERGRQPGGGEGLGLYIVRMLVTRYGGRIWVEDRVEGRPDLGAAFRFTLKRAGSTFEEDPA</sequence>
<dbReference type="InterPro" id="IPR013656">
    <property type="entry name" value="PAS_4"/>
</dbReference>
<evidence type="ECO:0000256" key="5">
    <source>
        <dbReference type="ARBA" id="ARBA00022692"/>
    </source>
</evidence>
<evidence type="ECO:0000256" key="8">
    <source>
        <dbReference type="ARBA" id="ARBA00022840"/>
    </source>
</evidence>
<comment type="subcellular location">
    <subcellularLocation>
        <location evidence="2">Membrane</location>
        <topology evidence="2">Multi-pass membrane protein</topology>
    </subcellularLocation>
</comment>
<dbReference type="GO" id="GO:0000156">
    <property type="term" value="F:phosphorelay response regulator activity"/>
    <property type="evidence" value="ECO:0007669"/>
    <property type="project" value="TreeGrafter"/>
</dbReference>
<dbReference type="GO" id="GO:0016020">
    <property type="term" value="C:membrane"/>
    <property type="evidence" value="ECO:0007669"/>
    <property type="project" value="UniProtKB-SubCell"/>
</dbReference>
<dbReference type="InterPro" id="IPR029016">
    <property type="entry name" value="GAF-like_dom_sf"/>
</dbReference>
<feature type="domain" description="PAC" evidence="14">
    <location>
        <begin position="210"/>
        <end position="262"/>
    </location>
</feature>
<evidence type="ECO:0000256" key="3">
    <source>
        <dbReference type="ARBA" id="ARBA00012438"/>
    </source>
</evidence>
<dbReference type="PANTHER" id="PTHR42878:SF7">
    <property type="entry name" value="SENSOR HISTIDINE KINASE GLRK"/>
    <property type="match status" value="1"/>
</dbReference>
<dbReference type="Pfam" id="PF13185">
    <property type="entry name" value="GAF_2"/>
    <property type="match status" value="1"/>
</dbReference>
<dbReference type="EC" id="2.7.13.3" evidence="3"/>
<comment type="caution">
    <text evidence="15">The sequence shown here is derived from an EMBL/GenBank/DDBJ whole genome shotgun (WGS) entry which is preliminary data.</text>
</comment>
<organism evidence="15">
    <name type="scientific">hydrocarbon metagenome</name>
    <dbReference type="NCBI Taxonomy" id="938273"/>
    <lineage>
        <taxon>unclassified sequences</taxon>
        <taxon>metagenomes</taxon>
        <taxon>ecological metagenomes</taxon>
    </lineage>
</organism>
<dbReference type="CDD" id="cd00130">
    <property type="entry name" value="PAS"/>
    <property type="match status" value="2"/>
</dbReference>
<evidence type="ECO:0000256" key="6">
    <source>
        <dbReference type="ARBA" id="ARBA00022741"/>
    </source>
</evidence>
<proteinExistence type="predicted"/>
<dbReference type="PROSITE" id="PS50109">
    <property type="entry name" value="HIS_KIN"/>
    <property type="match status" value="1"/>
</dbReference>
<dbReference type="GO" id="GO:0005524">
    <property type="term" value="F:ATP binding"/>
    <property type="evidence" value="ECO:0007669"/>
    <property type="project" value="UniProtKB-KW"/>
</dbReference>
<name>A0A0W8FDY3_9ZZZZ</name>
<dbReference type="InterPro" id="IPR000014">
    <property type="entry name" value="PAS"/>
</dbReference>
<dbReference type="SMART" id="SM00065">
    <property type="entry name" value="GAF"/>
    <property type="match status" value="1"/>
</dbReference>
<keyword evidence="5" id="KW-0812">Transmembrane</keyword>
<dbReference type="Gene3D" id="3.30.450.40">
    <property type="match status" value="1"/>
</dbReference>
<dbReference type="InterPro" id="IPR001610">
    <property type="entry name" value="PAC"/>
</dbReference>
<dbReference type="SMART" id="SM00387">
    <property type="entry name" value="HATPase_c"/>
    <property type="match status" value="1"/>
</dbReference>
<keyword evidence="9" id="KW-1133">Transmembrane helix</keyword>
<evidence type="ECO:0000256" key="2">
    <source>
        <dbReference type="ARBA" id="ARBA00004141"/>
    </source>
</evidence>
<evidence type="ECO:0000259" key="13">
    <source>
        <dbReference type="PROSITE" id="PS50112"/>
    </source>
</evidence>
<accession>A0A0W8FDY3</accession>
<dbReference type="PRINTS" id="PR00344">
    <property type="entry name" value="BCTRLSENSOR"/>
</dbReference>
<dbReference type="SUPFAM" id="SSF55781">
    <property type="entry name" value="GAF domain-like"/>
    <property type="match status" value="1"/>
</dbReference>
<keyword evidence="8" id="KW-0067">ATP-binding</keyword>
<keyword evidence="6" id="KW-0547">Nucleotide-binding</keyword>
<keyword evidence="7 15" id="KW-0418">Kinase</keyword>
<dbReference type="PROSITE" id="PS50113">
    <property type="entry name" value="PAC"/>
    <property type="match status" value="1"/>
</dbReference>
<dbReference type="InterPro" id="IPR050351">
    <property type="entry name" value="BphY/WalK/GraS-like"/>
</dbReference>
<dbReference type="SMART" id="SM00086">
    <property type="entry name" value="PAC"/>
    <property type="match status" value="1"/>
</dbReference>
<evidence type="ECO:0000256" key="7">
    <source>
        <dbReference type="ARBA" id="ARBA00022777"/>
    </source>
</evidence>
<evidence type="ECO:0000259" key="12">
    <source>
        <dbReference type="PROSITE" id="PS50109"/>
    </source>
</evidence>
<dbReference type="InterPro" id="IPR000700">
    <property type="entry name" value="PAS-assoc_C"/>
</dbReference>
<keyword evidence="10" id="KW-0902">Two-component regulatory system</keyword>
<feature type="domain" description="Histidine kinase" evidence="12">
    <location>
        <begin position="693"/>
        <end position="900"/>
    </location>
</feature>
<dbReference type="Pfam" id="PF08448">
    <property type="entry name" value="PAS_4"/>
    <property type="match status" value="3"/>
</dbReference>
<dbReference type="SUPFAM" id="SSF55785">
    <property type="entry name" value="PYP-like sensor domain (PAS domain)"/>
    <property type="match status" value="3"/>
</dbReference>
<keyword evidence="11" id="KW-0472">Membrane</keyword>
<dbReference type="InterPro" id="IPR003018">
    <property type="entry name" value="GAF"/>
</dbReference>
<dbReference type="Pfam" id="PF02518">
    <property type="entry name" value="HATPase_c"/>
    <property type="match status" value="1"/>
</dbReference>
<dbReference type="NCBIfam" id="TIGR00229">
    <property type="entry name" value="sensory_box"/>
    <property type="match status" value="1"/>
</dbReference>
<dbReference type="EMBL" id="LNQE01001327">
    <property type="protein sequence ID" value="KUG19099.1"/>
    <property type="molecule type" value="Genomic_DNA"/>
</dbReference>
<keyword evidence="4" id="KW-0808">Transferase</keyword>
<evidence type="ECO:0000256" key="9">
    <source>
        <dbReference type="ARBA" id="ARBA00022989"/>
    </source>
</evidence>
<evidence type="ECO:0000256" key="10">
    <source>
        <dbReference type="ARBA" id="ARBA00023012"/>
    </source>
</evidence>